<evidence type="ECO:0000313" key="7">
    <source>
        <dbReference type="EMBL" id="GAG36760.1"/>
    </source>
</evidence>
<dbReference type="InterPro" id="IPR051784">
    <property type="entry name" value="Nod_factor_ABC_transporter"/>
</dbReference>
<dbReference type="PANTHER" id="PTHR43229">
    <property type="entry name" value="NODULATION PROTEIN J"/>
    <property type="match status" value="1"/>
</dbReference>
<evidence type="ECO:0000256" key="5">
    <source>
        <dbReference type="SAM" id="Phobius"/>
    </source>
</evidence>
<evidence type="ECO:0000259" key="6">
    <source>
        <dbReference type="Pfam" id="PF01061"/>
    </source>
</evidence>
<feature type="transmembrane region" description="Helical" evidence="5">
    <location>
        <begin position="47"/>
        <end position="65"/>
    </location>
</feature>
<name>X0X175_9ZZZZ</name>
<keyword evidence="2 5" id="KW-0812">Transmembrane</keyword>
<gene>
    <name evidence="7" type="ORF">S01H1_72633</name>
</gene>
<feature type="domain" description="ABC-2 type transporter transmembrane" evidence="6">
    <location>
        <begin position="6"/>
        <end position="196"/>
    </location>
</feature>
<accession>X0X175</accession>
<comment type="caution">
    <text evidence="7">The sequence shown here is derived from an EMBL/GenBank/DDBJ whole genome shotgun (WGS) entry which is preliminary data.</text>
</comment>
<dbReference type="Pfam" id="PF01061">
    <property type="entry name" value="ABC2_membrane"/>
    <property type="match status" value="1"/>
</dbReference>
<evidence type="ECO:0000256" key="1">
    <source>
        <dbReference type="ARBA" id="ARBA00004141"/>
    </source>
</evidence>
<dbReference type="GO" id="GO:0140359">
    <property type="term" value="F:ABC-type transporter activity"/>
    <property type="evidence" value="ECO:0007669"/>
    <property type="project" value="InterPro"/>
</dbReference>
<reference evidence="7" key="1">
    <citation type="journal article" date="2014" name="Front. Microbiol.">
        <title>High frequency of phylogenetically diverse reductive dehalogenase-homologous genes in deep subseafloor sedimentary metagenomes.</title>
        <authorList>
            <person name="Kawai M."/>
            <person name="Futagami T."/>
            <person name="Toyoda A."/>
            <person name="Takaki Y."/>
            <person name="Nishi S."/>
            <person name="Hori S."/>
            <person name="Arai W."/>
            <person name="Tsubouchi T."/>
            <person name="Morono Y."/>
            <person name="Uchiyama I."/>
            <person name="Ito T."/>
            <person name="Fujiyama A."/>
            <person name="Inagaki F."/>
            <person name="Takami H."/>
        </authorList>
    </citation>
    <scope>NUCLEOTIDE SEQUENCE</scope>
    <source>
        <strain evidence="7">Expedition CK06-06</strain>
    </source>
</reference>
<sequence>MLFALRSEVIRLRGELQYYSFNYLAGAALNLILFAGIYFAITKASDANQVNVFNLVVAYLVWYYASDILNQMSVTVLEEAMLGTLEQVYISRTPIHFVLLTRTLSSLLRTSLFIIVFLIIVVPAFDLLDYTAGLGVTDWVAVVGICAIALIGATGLGLTLFGLSVLFKRIGAVKVMLDFVLLMFSGVFVSVKALPLALKT</sequence>
<organism evidence="7">
    <name type="scientific">marine sediment metagenome</name>
    <dbReference type="NCBI Taxonomy" id="412755"/>
    <lineage>
        <taxon>unclassified sequences</taxon>
        <taxon>metagenomes</taxon>
        <taxon>ecological metagenomes</taxon>
    </lineage>
</organism>
<dbReference type="PANTHER" id="PTHR43229:SF6">
    <property type="entry name" value="ABC-TYPE MULTIDRUG TRANSPORT SYSTEM, PERMEASE COMPONENT"/>
    <property type="match status" value="1"/>
</dbReference>
<feature type="non-terminal residue" evidence="7">
    <location>
        <position position="200"/>
    </location>
</feature>
<proteinExistence type="predicted"/>
<dbReference type="GO" id="GO:0016020">
    <property type="term" value="C:membrane"/>
    <property type="evidence" value="ECO:0007669"/>
    <property type="project" value="UniProtKB-SubCell"/>
</dbReference>
<feature type="transmembrane region" description="Helical" evidence="5">
    <location>
        <begin position="139"/>
        <end position="167"/>
    </location>
</feature>
<evidence type="ECO:0000256" key="3">
    <source>
        <dbReference type="ARBA" id="ARBA00022989"/>
    </source>
</evidence>
<dbReference type="InterPro" id="IPR013525">
    <property type="entry name" value="ABC2_TM"/>
</dbReference>
<feature type="transmembrane region" description="Helical" evidence="5">
    <location>
        <begin position="107"/>
        <end position="127"/>
    </location>
</feature>
<evidence type="ECO:0000256" key="4">
    <source>
        <dbReference type="ARBA" id="ARBA00023136"/>
    </source>
</evidence>
<dbReference type="AlphaFoldDB" id="X0X175"/>
<evidence type="ECO:0000256" key="2">
    <source>
        <dbReference type="ARBA" id="ARBA00022692"/>
    </source>
</evidence>
<keyword evidence="3 5" id="KW-1133">Transmembrane helix</keyword>
<dbReference type="EMBL" id="BARS01048462">
    <property type="protein sequence ID" value="GAG36760.1"/>
    <property type="molecule type" value="Genomic_DNA"/>
</dbReference>
<keyword evidence="4 5" id="KW-0472">Membrane</keyword>
<feature type="transmembrane region" description="Helical" evidence="5">
    <location>
        <begin position="179"/>
        <end position="198"/>
    </location>
</feature>
<feature type="transmembrane region" description="Helical" evidence="5">
    <location>
        <begin position="21"/>
        <end position="41"/>
    </location>
</feature>
<protein>
    <recommendedName>
        <fullName evidence="6">ABC-2 type transporter transmembrane domain-containing protein</fullName>
    </recommendedName>
</protein>
<comment type="subcellular location">
    <subcellularLocation>
        <location evidence="1">Membrane</location>
        <topology evidence="1">Multi-pass membrane protein</topology>
    </subcellularLocation>
</comment>